<feature type="transmembrane region" description="Helical" evidence="1">
    <location>
        <begin position="191"/>
        <end position="213"/>
    </location>
</feature>
<dbReference type="AlphaFoldDB" id="A0A917AY12"/>
<sequence>MWITVLLSIIALVSLYVFSHSKAEEVRERNIGFMKKNIEAQPERNAHANREIQKVENGPAIEKEAALNMKKIYEREHDIEHRWLKAYEEKDWGELNHVEEENISFWMEEYKGMASFYYFIGEDSNMAWFTARATLEELKRLEEHAIEPFVQPKPYTNSFPFLATIYDDYKGRSLEEWEQLTKRYATTGWSFMYQLIQGMAIPVLILIGCFIFGNNVSAEVGSKKRGLLFYYVLPVKRRNVFLAKYMSGLLMTLLFVVCMLLVPVMSGLFIGDIGSLKYPVLVYDGSIPSTVDPMFNSLKPMEDTFHFITLQEYIGKIGLLTLTVTIMMYSLYYVLSILVKVPPVTVLLTAIITFIGMKMPPLPYNPFSYIDMNKIVNREAATLAFNPAMEIQNGLFVVSVVACLFIALGYMLFKRIDLS</sequence>
<name>A0A917AY12_9BACI</name>
<dbReference type="EMBL" id="BMFK01000011">
    <property type="protein sequence ID" value="GGE85664.1"/>
    <property type="molecule type" value="Genomic_DNA"/>
</dbReference>
<feature type="transmembrane region" description="Helical" evidence="1">
    <location>
        <begin position="341"/>
        <end position="359"/>
    </location>
</feature>
<evidence type="ECO:0000256" key="1">
    <source>
        <dbReference type="SAM" id="Phobius"/>
    </source>
</evidence>
<gene>
    <name evidence="2" type="ORF">GCM10007140_38810</name>
</gene>
<reference evidence="2" key="1">
    <citation type="journal article" date="2014" name="Int. J. Syst. Evol. Microbiol.">
        <title>Complete genome sequence of Corynebacterium casei LMG S-19264T (=DSM 44701T), isolated from a smear-ripened cheese.</title>
        <authorList>
            <consortium name="US DOE Joint Genome Institute (JGI-PGF)"/>
            <person name="Walter F."/>
            <person name="Albersmeier A."/>
            <person name="Kalinowski J."/>
            <person name="Ruckert C."/>
        </authorList>
    </citation>
    <scope>NUCLEOTIDE SEQUENCE</scope>
    <source>
        <strain evidence="2">CGMCC 1.12698</strain>
    </source>
</reference>
<keyword evidence="3" id="KW-1185">Reference proteome</keyword>
<proteinExistence type="predicted"/>
<reference evidence="2" key="2">
    <citation type="submission" date="2020-09" db="EMBL/GenBank/DDBJ databases">
        <authorList>
            <person name="Sun Q."/>
            <person name="Zhou Y."/>
        </authorList>
    </citation>
    <scope>NUCLEOTIDE SEQUENCE</scope>
    <source>
        <strain evidence="2">CGMCC 1.12698</strain>
    </source>
</reference>
<keyword evidence="1" id="KW-1133">Transmembrane helix</keyword>
<keyword evidence="1" id="KW-0472">Membrane</keyword>
<comment type="caution">
    <text evidence="2">The sequence shown here is derived from an EMBL/GenBank/DDBJ whole genome shotgun (WGS) entry which is preliminary data.</text>
</comment>
<evidence type="ECO:0008006" key="4">
    <source>
        <dbReference type="Google" id="ProtNLM"/>
    </source>
</evidence>
<feature type="transmembrane region" description="Helical" evidence="1">
    <location>
        <begin position="394"/>
        <end position="413"/>
    </location>
</feature>
<accession>A0A917AY12</accession>
<organism evidence="2 3">
    <name type="scientific">Priestia taiwanensis</name>
    <dbReference type="NCBI Taxonomy" id="1347902"/>
    <lineage>
        <taxon>Bacteria</taxon>
        <taxon>Bacillati</taxon>
        <taxon>Bacillota</taxon>
        <taxon>Bacilli</taxon>
        <taxon>Bacillales</taxon>
        <taxon>Bacillaceae</taxon>
        <taxon>Priestia</taxon>
    </lineage>
</organism>
<dbReference type="Proteomes" id="UP000605259">
    <property type="component" value="Unassembled WGS sequence"/>
</dbReference>
<evidence type="ECO:0000313" key="3">
    <source>
        <dbReference type="Proteomes" id="UP000605259"/>
    </source>
</evidence>
<keyword evidence="1" id="KW-0812">Transmembrane</keyword>
<evidence type="ECO:0000313" key="2">
    <source>
        <dbReference type="EMBL" id="GGE85664.1"/>
    </source>
</evidence>
<protein>
    <recommendedName>
        <fullName evidence="4">ABC-2 family transporter protein</fullName>
    </recommendedName>
</protein>
<feature type="transmembrane region" description="Helical" evidence="1">
    <location>
        <begin position="245"/>
        <end position="270"/>
    </location>
</feature>
<feature type="transmembrane region" description="Helical" evidence="1">
    <location>
        <begin position="313"/>
        <end position="334"/>
    </location>
</feature>